<organism evidence="2 3">
    <name type="scientific">Ideonella azotifigens</name>
    <dbReference type="NCBI Taxonomy" id="513160"/>
    <lineage>
        <taxon>Bacteria</taxon>
        <taxon>Pseudomonadati</taxon>
        <taxon>Pseudomonadota</taxon>
        <taxon>Betaproteobacteria</taxon>
        <taxon>Burkholderiales</taxon>
        <taxon>Sphaerotilaceae</taxon>
        <taxon>Ideonella</taxon>
    </lineage>
</organism>
<evidence type="ECO:0000256" key="1">
    <source>
        <dbReference type="SAM" id="SignalP"/>
    </source>
</evidence>
<accession>A0ABN1JTE9</accession>
<dbReference type="Proteomes" id="UP001500279">
    <property type="component" value="Unassembled WGS sequence"/>
</dbReference>
<evidence type="ECO:0008006" key="4">
    <source>
        <dbReference type="Google" id="ProtNLM"/>
    </source>
</evidence>
<gene>
    <name evidence="2" type="ORF">GCM10009107_13650</name>
</gene>
<keyword evidence="3" id="KW-1185">Reference proteome</keyword>
<dbReference type="EMBL" id="BAAAEW010000006">
    <property type="protein sequence ID" value="GAA0746311.1"/>
    <property type="molecule type" value="Genomic_DNA"/>
</dbReference>
<protein>
    <recommendedName>
        <fullName evidence="4">SH3 domain-containing protein</fullName>
    </recommendedName>
</protein>
<proteinExistence type="predicted"/>
<feature type="chain" id="PRO_5045434685" description="SH3 domain-containing protein" evidence="1">
    <location>
        <begin position="39"/>
        <end position="537"/>
    </location>
</feature>
<feature type="signal peptide" evidence="1">
    <location>
        <begin position="1"/>
        <end position="38"/>
    </location>
</feature>
<evidence type="ECO:0000313" key="2">
    <source>
        <dbReference type="EMBL" id="GAA0746311.1"/>
    </source>
</evidence>
<name>A0ABN1JTE9_9BURK</name>
<comment type="caution">
    <text evidence="2">The sequence shown here is derived from an EMBL/GenBank/DDBJ whole genome shotgun (WGS) entry which is preliminary data.</text>
</comment>
<sequence>MNRRNLCLSAVTLGTLAGALASAALLIAAAMVPAQADAAPLPSAEAGAPLAIVSLDNTSLRAGPKDSALQQAQLWQGDLLEVRGEKLDYLQVYDHRRERAGYVRASSVRRIGTTEADAPELLAVLRFVRDTPAAEALGVAYAAAYLQAVPAKQLKAEPFDALGTLAERLARRASARNAANTTDNKLAAHLEGVASYGVKIASFEQDGQVQLCYDGEAFRRVLAMPGATPAQRARAALALTREDCIDPALTATAREALDRWRGDVLNRLTPADWTALPEQTRNRLRMRSAGVWATLAFQQARRGDASQAAGQRALDTLAGVVKTELSDDDQLDYQEAAIRVGASRWAAEPPLPPIAVATANDRPQLSTKPGRTGETCVLLTDARHDATHPLLRRCSFGVAWLASTSISRDGKAATLAVQPLAGWRELWVMRSSADAEGGWTLDVLPPAAGNPLGSDLGYIEAAGWTAEPEPKLLVARETRTDNSAANTSTLGPRNIRRFEVTRLSNLEVDKSASSPQILAAFQRWQDPQWKRQSVSLR</sequence>
<keyword evidence="1" id="KW-0732">Signal</keyword>
<reference evidence="2 3" key="1">
    <citation type="journal article" date="2019" name="Int. J. Syst. Evol. Microbiol.">
        <title>The Global Catalogue of Microorganisms (GCM) 10K type strain sequencing project: providing services to taxonomists for standard genome sequencing and annotation.</title>
        <authorList>
            <consortium name="The Broad Institute Genomics Platform"/>
            <consortium name="The Broad Institute Genome Sequencing Center for Infectious Disease"/>
            <person name="Wu L."/>
            <person name="Ma J."/>
        </authorList>
    </citation>
    <scope>NUCLEOTIDE SEQUENCE [LARGE SCALE GENOMIC DNA]</scope>
    <source>
        <strain evidence="2 3">JCM 15503</strain>
    </source>
</reference>
<evidence type="ECO:0000313" key="3">
    <source>
        <dbReference type="Proteomes" id="UP001500279"/>
    </source>
</evidence>